<proteinExistence type="predicted"/>
<comment type="caution">
    <text evidence="1">The sequence shown here is derived from an EMBL/GenBank/DDBJ whole genome shotgun (WGS) entry which is preliminary data.</text>
</comment>
<reference evidence="1" key="1">
    <citation type="submission" date="2023-04" db="EMBL/GenBank/DDBJ databases">
        <title>Ambrosiozyma monospora NBRC 10751.</title>
        <authorList>
            <person name="Ichikawa N."/>
            <person name="Sato H."/>
            <person name="Tonouchi N."/>
        </authorList>
    </citation>
    <scope>NUCLEOTIDE SEQUENCE</scope>
    <source>
        <strain evidence="1">NBRC 10751</strain>
    </source>
</reference>
<protein>
    <submittedName>
        <fullName evidence="1">Unnamed protein product</fullName>
    </submittedName>
</protein>
<accession>A0ACB5SZS8</accession>
<gene>
    <name evidence="1" type="ORF">Amon02_000309900</name>
</gene>
<name>A0ACB5SZS8_AMBMO</name>
<organism evidence="1 2">
    <name type="scientific">Ambrosiozyma monospora</name>
    <name type="common">Yeast</name>
    <name type="synonym">Endomycopsis monosporus</name>
    <dbReference type="NCBI Taxonomy" id="43982"/>
    <lineage>
        <taxon>Eukaryota</taxon>
        <taxon>Fungi</taxon>
        <taxon>Dikarya</taxon>
        <taxon>Ascomycota</taxon>
        <taxon>Saccharomycotina</taxon>
        <taxon>Pichiomycetes</taxon>
        <taxon>Pichiales</taxon>
        <taxon>Pichiaceae</taxon>
        <taxon>Ambrosiozyma</taxon>
    </lineage>
</organism>
<evidence type="ECO:0000313" key="1">
    <source>
        <dbReference type="EMBL" id="GME77613.1"/>
    </source>
</evidence>
<dbReference type="Proteomes" id="UP001165064">
    <property type="component" value="Unassembled WGS sequence"/>
</dbReference>
<dbReference type="EMBL" id="BSXS01001911">
    <property type="protein sequence ID" value="GME77613.1"/>
    <property type="molecule type" value="Genomic_DNA"/>
</dbReference>
<keyword evidence="2" id="KW-1185">Reference proteome</keyword>
<evidence type="ECO:0000313" key="2">
    <source>
        <dbReference type="Proteomes" id="UP001165064"/>
    </source>
</evidence>
<sequence>MNNLKMNNLQGHHHQDQTPPGSPPPNFTTYPVPDDVQDDEFVRSLKRKITRDTVICINELQASEQQQYQRFQRLTERLAAPAQLADGQLAVAIDAYNRTPNHDNLVVLLRTQFHAFNEFIAAYRIDEAERRREEEERRREEEERRREERREEEERRREEEERRREERRQEEERRREEEERRREERRQEEERRREEEERRREEMGVLTRLAENSINLSRNRNSLNGHLERIWYRDEQGPDHDTYERDLSSLGRIRGLTAENLAIYIDRYHVRVLANMNLPARRDQLFLKLGGNPAFLNRQL</sequence>